<keyword evidence="1" id="KW-0472">Membrane</keyword>
<protein>
    <submittedName>
        <fullName evidence="2">Uncharacterized protein</fullName>
    </submittedName>
</protein>
<keyword evidence="1" id="KW-0812">Transmembrane</keyword>
<dbReference type="RefSeq" id="WP_089178497.1">
    <property type="nucleotide sequence ID" value="NZ_CP023189.1"/>
</dbReference>
<dbReference type="AlphaFoldDB" id="A0AAN1PJS6"/>
<feature type="transmembrane region" description="Helical" evidence="1">
    <location>
        <begin position="120"/>
        <end position="139"/>
    </location>
</feature>
<organism evidence="2 3">
    <name type="scientific">Acetobacter pomorum</name>
    <dbReference type="NCBI Taxonomy" id="65959"/>
    <lineage>
        <taxon>Bacteria</taxon>
        <taxon>Pseudomonadati</taxon>
        <taxon>Pseudomonadota</taxon>
        <taxon>Alphaproteobacteria</taxon>
        <taxon>Acetobacterales</taxon>
        <taxon>Acetobacteraceae</taxon>
        <taxon>Acetobacter</taxon>
    </lineage>
</organism>
<feature type="transmembrane region" description="Helical" evidence="1">
    <location>
        <begin position="72"/>
        <end position="92"/>
    </location>
</feature>
<evidence type="ECO:0000313" key="2">
    <source>
        <dbReference type="EMBL" id="AXN01426.1"/>
    </source>
</evidence>
<accession>A0AAN1PJS6</accession>
<reference evidence="2 3" key="2">
    <citation type="submission" date="2018-08" db="EMBL/GenBank/DDBJ databases">
        <title>Acetobacter oryzifermentans sp. nov., isolated from Korea traditional vinegar and reclassification of Acetobacter pasteurianus subsp. ascendens (Henneberg 1898) as Acetobacter ascendens comb. nov.</title>
        <authorList>
            <person name="Cho G.Y."/>
            <person name="Lee S.H."/>
        </authorList>
    </citation>
    <scope>NUCLEOTIDE SEQUENCE [LARGE SCALE GENOMIC DNA]</scope>
    <source>
        <strain evidence="2 3">SH</strain>
    </source>
</reference>
<dbReference type="EMBL" id="CP023189">
    <property type="protein sequence ID" value="AXN01426.1"/>
    <property type="molecule type" value="Genomic_DNA"/>
</dbReference>
<proteinExistence type="predicted"/>
<name>A0AAN1PJS6_9PROT</name>
<evidence type="ECO:0000313" key="3">
    <source>
        <dbReference type="Proteomes" id="UP000256572"/>
    </source>
</evidence>
<gene>
    <name evidence="2" type="ORF">CJF59_13360</name>
</gene>
<reference evidence="2 3" key="1">
    <citation type="submission" date="2017-09" db="EMBL/GenBank/DDBJ databases">
        <authorList>
            <person name="Kim K.H."/>
            <person name="Chun B.H."/>
            <person name="Han G.S."/>
            <person name="Hyun S.G."/>
            <person name="Jeon C.O."/>
        </authorList>
    </citation>
    <scope>NUCLEOTIDE SEQUENCE [LARGE SCALE GENOMIC DNA]</scope>
    <source>
        <strain evidence="2 3">SH</strain>
    </source>
</reference>
<sequence>MSSFIGSYLAQAIPCAGAAYREAQRNAAFGLIGIRAATLDYDEMPEPTREAVALCLRSYQGRASYYRLKERIAAILALAFPLPALVQELVILRASQKLYVRMTQGKKSGAQDHSAKNRSYRISMVVVAIAMVMGLRVLVNQRSKHGGTA</sequence>
<dbReference type="Proteomes" id="UP000256572">
    <property type="component" value="Chromosome"/>
</dbReference>
<evidence type="ECO:0000256" key="1">
    <source>
        <dbReference type="SAM" id="Phobius"/>
    </source>
</evidence>
<keyword evidence="1" id="KW-1133">Transmembrane helix</keyword>